<feature type="signal peptide" evidence="1">
    <location>
        <begin position="1"/>
        <end position="19"/>
    </location>
</feature>
<evidence type="ECO:0000256" key="1">
    <source>
        <dbReference type="SAM" id="SignalP"/>
    </source>
</evidence>
<reference evidence="3" key="1">
    <citation type="journal article" date="2019" name="Int. J. Syst. Evol. Microbiol.">
        <title>The Global Catalogue of Microorganisms (GCM) 10K type strain sequencing project: providing services to taxonomists for standard genome sequencing and annotation.</title>
        <authorList>
            <consortium name="The Broad Institute Genomics Platform"/>
            <consortium name="The Broad Institute Genome Sequencing Center for Infectious Disease"/>
            <person name="Wu L."/>
            <person name="Ma J."/>
        </authorList>
    </citation>
    <scope>NUCLEOTIDE SEQUENCE [LARGE SCALE GENOMIC DNA]</scope>
    <source>
        <strain evidence="3">JCM 16601</strain>
    </source>
</reference>
<keyword evidence="1" id="KW-0732">Signal</keyword>
<sequence>MKQIYLIITALFLSAQGFAQGCSDAGFCSLGVLKNNVDDPASPTRHTLSFGASYGIGEQSTYTYNPYLEYGAKINDRFAFSTKITATYATGFLGHAFDVGDVYGSIVYSPKLKSTDNSLSFIGGIKLPLTVSNDKNSDGRPLSLDYQSSVGTFDAIGGVNYIVNKNWEFDAGLQVPVYNNNKSTYFPDEYIDPRAQKFAPTNNFRRKSDALGRVGYYIRFSDSFILKPNLLAIYHIGNDSYEDRFGKRQTIDGSNGITLNGALTGVQKFKGGNSLEVIVATPFIARKIRPDGLTREFVLNVQYNFAW</sequence>
<feature type="chain" id="PRO_5045710961" description="Transporter" evidence="1">
    <location>
        <begin position="20"/>
        <end position="307"/>
    </location>
</feature>
<proteinExistence type="predicted"/>
<dbReference type="RefSeq" id="WP_259088287.1">
    <property type="nucleotide sequence ID" value="NZ_BAAAZC010000025.1"/>
</dbReference>
<organism evidence="2 3">
    <name type="scientific">Mucilaginibacter dorajii</name>
    <dbReference type="NCBI Taxonomy" id="692994"/>
    <lineage>
        <taxon>Bacteria</taxon>
        <taxon>Pseudomonadati</taxon>
        <taxon>Bacteroidota</taxon>
        <taxon>Sphingobacteriia</taxon>
        <taxon>Sphingobacteriales</taxon>
        <taxon>Sphingobacteriaceae</taxon>
        <taxon>Mucilaginibacter</taxon>
    </lineage>
</organism>
<name>A0ABP7QC52_9SPHI</name>
<evidence type="ECO:0000313" key="2">
    <source>
        <dbReference type="EMBL" id="GAA3980114.1"/>
    </source>
</evidence>
<dbReference type="PROSITE" id="PS51257">
    <property type="entry name" value="PROKAR_LIPOPROTEIN"/>
    <property type="match status" value="1"/>
</dbReference>
<gene>
    <name evidence="2" type="ORF">GCM10022210_34120</name>
</gene>
<evidence type="ECO:0008006" key="4">
    <source>
        <dbReference type="Google" id="ProtNLM"/>
    </source>
</evidence>
<keyword evidence="3" id="KW-1185">Reference proteome</keyword>
<comment type="caution">
    <text evidence="2">The sequence shown here is derived from an EMBL/GenBank/DDBJ whole genome shotgun (WGS) entry which is preliminary data.</text>
</comment>
<dbReference type="Proteomes" id="UP001500742">
    <property type="component" value="Unassembled WGS sequence"/>
</dbReference>
<evidence type="ECO:0000313" key="3">
    <source>
        <dbReference type="Proteomes" id="UP001500742"/>
    </source>
</evidence>
<protein>
    <recommendedName>
        <fullName evidence="4">Transporter</fullName>
    </recommendedName>
</protein>
<accession>A0ABP7QC52</accession>
<dbReference type="EMBL" id="BAAAZC010000025">
    <property type="protein sequence ID" value="GAA3980114.1"/>
    <property type="molecule type" value="Genomic_DNA"/>
</dbReference>